<organism evidence="1 2">
    <name type="scientific">Modicella reniformis</name>
    <dbReference type="NCBI Taxonomy" id="1440133"/>
    <lineage>
        <taxon>Eukaryota</taxon>
        <taxon>Fungi</taxon>
        <taxon>Fungi incertae sedis</taxon>
        <taxon>Mucoromycota</taxon>
        <taxon>Mortierellomycotina</taxon>
        <taxon>Mortierellomycetes</taxon>
        <taxon>Mortierellales</taxon>
        <taxon>Mortierellaceae</taxon>
        <taxon>Modicella</taxon>
    </lineage>
</organism>
<dbReference type="AlphaFoldDB" id="A0A9P6M1X5"/>
<gene>
    <name evidence="1" type="ORF">BGZ65_010992</name>
</gene>
<evidence type="ECO:0000313" key="1">
    <source>
        <dbReference type="EMBL" id="KAF9961266.1"/>
    </source>
</evidence>
<evidence type="ECO:0000313" key="2">
    <source>
        <dbReference type="Proteomes" id="UP000749646"/>
    </source>
</evidence>
<comment type="caution">
    <text evidence="1">The sequence shown here is derived from an EMBL/GenBank/DDBJ whole genome shotgun (WGS) entry which is preliminary data.</text>
</comment>
<dbReference type="EMBL" id="JAAAHW010006422">
    <property type="protein sequence ID" value="KAF9961266.1"/>
    <property type="molecule type" value="Genomic_DNA"/>
</dbReference>
<dbReference type="OrthoDB" id="2333384at2759"/>
<proteinExistence type="predicted"/>
<protein>
    <submittedName>
        <fullName evidence="1">Uncharacterized protein</fullName>
    </submittedName>
</protein>
<keyword evidence="2" id="KW-1185">Reference proteome</keyword>
<sequence length="293" mass="33042">MRVKSKESSRLSTHISMPCSVFPQGGTIPLILNLSLKGNATTVTKITIEMFESIYTRYRSDSGQVIETLIDQRLVTKQNCPLQDWPSSTTEEPIMIPKRLMFKVPQLPLTAWEKEDTALTINNSRLSLEKGFCHASGSYAHANLRIAHSLRVEIFVRGLSCDAESILEKDFGENEIDIWIVGNQEYRDDETYPPTYYRSFSTTLVEGDKIREMDQQTIEALQDDPLFSSLPPCYEDVLTGSTTSSSLHDFYHANINQLSLNESIAESTDSQYLSDLAAYSNRYSRANPAVLAM</sequence>
<dbReference type="Proteomes" id="UP000749646">
    <property type="component" value="Unassembled WGS sequence"/>
</dbReference>
<accession>A0A9P6M1X5</accession>
<name>A0A9P6M1X5_9FUNG</name>
<reference evidence="1" key="1">
    <citation type="journal article" date="2020" name="Fungal Divers.">
        <title>Resolving the Mortierellaceae phylogeny through synthesis of multi-gene phylogenetics and phylogenomics.</title>
        <authorList>
            <person name="Vandepol N."/>
            <person name="Liber J."/>
            <person name="Desiro A."/>
            <person name="Na H."/>
            <person name="Kennedy M."/>
            <person name="Barry K."/>
            <person name="Grigoriev I.V."/>
            <person name="Miller A.N."/>
            <person name="O'Donnell K."/>
            <person name="Stajich J.E."/>
            <person name="Bonito G."/>
        </authorList>
    </citation>
    <scope>NUCLEOTIDE SEQUENCE</scope>
    <source>
        <strain evidence="1">MES-2147</strain>
    </source>
</reference>